<dbReference type="RefSeq" id="XP_038839644.1">
    <property type="nucleotide sequence ID" value="XM_038983716.1"/>
</dbReference>
<dbReference type="InterPro" id="IPR036236">
    <property type="entry name" value="Znf_C2H2_sf"/>
</dbReference>
<dbReference type="SUPFAM" id="SSF53098">
    <property type="entry name" value="Ribonuclease H-like"/>
    <property type="match status" value="1"/>
</dbReference>
<dbReference type="PROSITE" id="PS00028">
    <property type="entry name" value="ZINC_FINGER_C2H2_1"/>
    <property type="match status" value="13"/>
</dbReference>
<dbReference type="Proteomes" id="UP000808372">
    <property type="component" value="Unplaced"/>
</dbReference>
<feature type="domain" description="C2H2-type" evidence="13">
    <location>
        <begin position="615"/>
        <end position="642"/>
    </location>
</feature>
<dbReference type="FunFam" id="3.30.160.60:FF:000052">
    <property type="entry name" value="zinc finger protein 546 isoform X1"/>
    <property type="match status" value="1"/>
</dbReference>
<evidence type="ECO:0000256" key="5">
    <source>
        <dbReference type="ARBA" id="ARBA00022737"/>
    </source>
</evidence>
<dbReference type="PROSITE" id="PS50994">
    <property type="entry name" value="INTEGRASE"/>
    <property type="match status" value="1"/>
</dbReference>
<feature type="domain" description="C2H2-type" evidence="13">
    <location>
        <begin position="587"/>
        <end position="614"/>
    </location>
</feature>
<evidence type="ECO:0000256" key="3">
    <source>
        <dbReference type="ARBA" id="ARBA00006991"/>
    </source>
</evidence>
<dbReference type="InterPro" id="IPR001584">
    <property type="entry name" value="Integrase_cat-core"/>
</dbReference>
<keyword evidence="6 12" id="KW-0863">Zinc-finger</keyword>
<comment type="similarity">
    <text evidence="3">Belongs to the krueppel C2H2-type zinc-finger protein family.</text>
</comment>
<dbReference type="PROSITE" id="PS50157">
    <property type="entry name" value="ZINC_FINGER_C2H2_2"/>
    <property type="match status" value="13"/>
</dbReference>
<dbReference type="FunFam" id="3.30.160.60:FF:001498">
    <property type="entry name" value="Zinc finger protein 404"/>
    <property type="match status" value="1"/>
</dbReference>
<comment type="subcellular location">
    <subcellularLocation>
        <location evidence="2">Nucleus</location>
    </subcellularLocation>
</comment>
<dbReference type="FunFam" id="3.30.160.60:FF:000417">
    <property type="entry name" value="Zinc finger protein"/>
    <property type="match status" value="1"/>
</dbReference>
<evidence type="ECO:0000256" key="4">
    <source>
        <dbReference type="ARBA" id="ARBA00022723"/>
    </source>
</evidence>
<organism evidence="15 16">
    <name type="scientific">Salvelinus namaycush</name>
    <name type="common">Lake trout</name>
    <name type="synonym">Salmo namaycush</name>
    <dbReference type="NCBI Taxonomy" id="8040"/>
    <lineage>
        <taxon>Eukaryota</taxon>
        <taxon>Metazoa</taxon>
        <taxon>Chordata</taxon>
        <taxon>Craniata</taxon>
        <taxon>Vertebrata</taxon>
        <taxon>Euteleostomi</taxon>
        <taxon>Actinopterygii</taxon>
        <taxon>Neopterygii</taxon>
        <taxon>Teleostei</taxon>
        <taxon>Protacanthopterygii</taxon>
        <taxon>Salmoniformes</taxon>
        <taxon>Salmonidae</taxon>
        <taxon>Salmoninae</taxon>
        <taxon>Salvelinus</taxon>
    </lineage>
</organism>
<evidence type="ECO:0000256" key="9">
    <source>
        <dbReference type="ARBA" id="ARBA00023125"/>
    </source>
</evidence>
<feature type="domain" description="C2H2-type" evidence="13">
    <location>
        <begin position="391"/>
        <end position="418"/>
    </location>
</feature>
<evidence type="ECO:0000313" key="16">
    <source>
        <dbReference type="RefSeq" id="XP_038839644.1"/>
    </source>
</evidence>
<evidence type="ECO:0000256" key="2">
    <source>
        <dbReference type="ARBA" id="ARBA00004123"/>
    </source>
</evidence>
<feature type="non-terminal residue" evidence="16">
    <location>
        <position position="723"/>
    </location>
</feature>
<dbReference type="FunFam" id="3.30.160.60:FF:000475">
    <property type="entry name" value="zinc finger protein 32 isoform X1"/>
    <property type="match status" value="1"/>
</dbReference>
<dbReference type="SUPFAM" id="SSF57667">
    <property type="entry name" value="beta-beta-alpha zinc fingers"/>
    <property type="match status" value="7"/>
</dbReference>
<dbReference type="InterPro" id="IPR054465">
    <property type="entry name" value="Integrase_p58-like_C"/>
</dbReference>
<keyword evidence="8" id="KW-0805">Transcription regulation</keyword>
<reference evidence="16" key="1">
    <citation type="submission" date="2025-08" db="UniProtKB">
        <authorList>
            <consortium name="RefSeq"/>
        </authorList>
    </citation>
    <scope>IDENTIFICATION</scope>
    <source>
        <tissue evidence="16">White muscle</tissue>
    </source>
</reference>
<feature type="domain" description="C2H2-type" evidence="13">
    <location>
        <begin position="671"/>
        <end position="698"/>
    </location>
</feature>
<proteinExistence type="inferred from homology"/>
<evidence type="ECO:0000313" key="15">
    <source>
        <dbReference type="Proteomes" id="UP000808372"/>
    </source>
</evidence>
<dbReference type="FunFam" id="3.30.160.60:FF:000012">
    <property type="entry name" value="RB-associated KRAB zinc finger protein-like"/>
    <property type="match status" value="1"/>
</dbReference>
<dbReference type="SMART" id="SM00355">
    <property type="entry name" value="ZnF_C2H2"/>
    <property type="match status" value="13"/>
</dbReference>
<dbReference type="FunFam" id="3.30.160.60:FF:001016">
    <property type="entry name" value="zinc finger protein 850-like"/>
    <property type="match status" value="1"/>
</dbReference>
<dbReference type="Pfam" id="PF00096">
    <property type="entry name" value="zf-C2H2"/>
    <property type="match status" value="13"/>
</dbReference>
<dbReference type="FunFam" id="3.30.160.60:FF:000028">
    <property type="entry name" value="zinc finger protein 90 homolog"/>
    <property type="match status" value="1"/>
</dbReference>
<evidence type="ECO:0000256" key="11">
    <source>
        <dbReference type="ARBA" id="ARBA00023242"/>
    </source>
</evidence>
<dbReference type="InterPro" id="IPR036397">
    <property type="entry name" value="RNaseH_sf"/>
</dbReference>
<dbReference type="PANTHER" id="PTHR24381:SF27">
    <property type="entry name" value="ZINC FINGER PROTEIN 180"/>
    <property type="match status" value="1"/>
</dbReference>
<dbReference type="Pfam" id="PF22938">
    <property type="entry name" value="Integrase_p58_C"/>
    <property type="match status" value="1"/>
</dbReference>
<protein>
    <submittedName>
        <fullName evidence="16">Zinc finger protein 2 homolog</fullName>
    </submittedName>
</protein>
<dbReference type="GeneID" id="120037729"/>
<keyword evidence="5" id="KW-0677">Repeat</keyword>
<feature type="domain" description="C2H2-type" evidence="13">
    <location>
        <begin position="531"/>
        <end position="558"/>
    </location>
</feature>
<evidence type="ECO:0000256" key="6">
    <source>
        <dbReference type="ARBA" id="ARBA00022771"/>
    </source>
</evidence>
<dbReference type="FunFam" id="3.30.160.60:FF:000196">
    <property type="entry name" value="Zinc finger protein 1026"/>
    <property type="match status" value="1"/>
</dbReference>
<evidence type="ECO:0000256" key="12">
    <source>
        <dbReference type="PROSITE-ProRule" id="PRU00042"/>
    </source>
</evidence>
<feature type="domain" description="C2H2-type" evidence="13">
    <location>
        <begin position="643"/>
        <end position="670"/>
    </location>
</feature>
<dbReference type="KEGG" id="snh:120037729"/>
<comment type="function">
    <text evidence="1">May be involved in transcriptional regulation.</text>
</comment>
<dbReference type="FunFam" id="3.30.160.60:FF:002343">
    <property type="entry name" value="Zinc finger protein 33A"/>
    <property type="match status" value="4"/>
</dbReference>
<evidence type="ECO:0000259" key="14">
    <source>
        <dbReference type="PROSITE" id="PS50994"/>
    </source>
</evidence>
<dbReference type="GO" id="GO:0000981">
    <property type="term" value="F:DNA-binding transcription factor activity, RNA polymerase II-specific"/>
    <property type="evidence" value="ECO:0007669"/>
    <property type="project" value="TreeGrafter"/>
</dbReference>
<keyword evidence="4" id="KW-0479">Metal-binding</keyword>
<feature type="domain" description="C2H2-type" evidence="13">
    <location>
        <begin position="363"/>
        <end position="390"/>
    </location>
</feature>
<evidence type="ECO:0000259" key="13">
    <source>
        <dbReference type="PROSITE" id="PS50157"/>
    </source>
</evidence>
<dbReference type="Gene3D" id="3.30.160.60">
    <property type="entry name" value="Classic Zinc Finger"/>
    <property type="match status" value="13"/>
</dbReference>
<feature type="domain" description="C2H2-type" evidence="13">
    <location>
        <begin position="699"/>
        <end position="723"/>
    </location>
</feature>
<dbReference type="GO" id="GO:0005634">
    <property type="term" value="C:nucleus"/>
    <property type="evidence" value="ECO:0007669"/>
    <property type="project" value="UniProtKB-SubCell"/>
</dbReference>
<feature type="domain" description="C2H2-type" evidence="13">
    <location>
        <begin position="503"/>
        <end position="530"/>
    </location>
</feature>
<dbReference type="AlphaFoldDB" id="A0A8U0QD52"/>
<sequence length="723" mass="80698">MEQKDKERQMHFDLEIRKIEADKEVRIRQLEIEAGSSTTPKAAQHQAHFDVSSPYHPESQGALERWHQTLKAMLRKYCMDTSTDWDEGVPFVLFAIRETIQESLGFSPADLVFGHTPRGPLKVLKEHILSPTPSSAPKNVLDYVSKMRERLHAACALAQKSLSSSQKRMKVHYDKKAVGRSFAPGDQVLVLLPIPGSSLSARFSGPYLVEKKLSDTNYVIKTPDRRRSSRVCHVNMLKEYYVRDSPDSSSSKPVQPAVSSVAAVVLKPGWDLEEDKEDGLELRHTLQQCERLCNSEMLKKLPSQMEHLDSDQTKDLILLINSFLSVFQDVPSRTSILEHDVDVGNAAPIRQHPYRVNTKKREYSCGQCGKSFAKSSHLTQHQRTHTGEKPYSCGQCGKSFAKSSHLTQHQRTHTGEKPCSCGQCGKSFSSSGYLTIHQRTHTGEKPYSCGQCGKSFSQSGDLTVHQRIHTGEKPFSCNQCGKSFSQSGHLTVHQRIHTGEKSYSCGQCGKSFSQSSSLTVHQRIHTGEKSFSCDQCGKSFSKSSHLTQHQRTHTGEKPYSCGQCGKSFAKSIQLIVHQRTHTGEKPYSCGQCGKSFSSSGYLTTHQRTHTGEKSYSCGQCWKSFSQSGDLTVHQRIHTGEKPFSCNQCGKSFSQSGHLTVHQRIHTGEKSYSCGQCGKSFSQSSSLTVHQRIHIGEKPYSCDQCGKSFSTSSYLTIHHRTHTG</sequence>
<dbReference type="PANTHER" id="PTHR24381">
    <property type="entry name" value="ZINC FINGER PROTEIN"/>
    <property type="match status" value="1"/>
</dbReference>
<dbReference type="GO" id="GO:0000977">
    <property type="term" value="F:RNA polymerase II transcription regulatory region sequence-specific DNA binding"/>
    <property type="evidence" value="ECO:0007669"/>
    <property type="project" value="TreeGrafter"/>
</dbReference>
<evidence type="ECO:0000256" key="1">
    <source>
        <dbReference type="ARBA" id="ARBA00003767"/>
    </source>
</evidence>
<keyword evidence="9" id="KW-0238">DNA-binding</keyword>
<feature type="domain" description="C2H2-type" evidence="13">
    <location>
        <begin position="559"/>
        <end position="586"/>
    </location>
</feature>
<feature type="domain" description="Integrase catalytic" evidence="14">
    <location>
        <begin position="1"/>
        <end position="116"/>
    </location>
</feature>
<accession>A0A8U0QD52</accession>
<name>A0A8U0QD52_SALNM</name>
<gene>
    <name evidence="16" type="primary">LOC120037729</name>
</gene>
<keyword evidence="11" id="KW-0539">Nucleus</keyword>
<evidence type="ECO:0000256" key="10">
    <source>
        <dbReference type="ARBA" id="ARBA00023163"/>
    </source>
</evidence>
<feature type="domain" description="C2H2-type" evidence="13">
    <location>
        <begin position="419"/>
        <end position="446"/>
    </location>
</feature>
<feature type="domain" description="C2H2-type" evidence="13">
    <location>
        <begin position="475"/>
        <end position="502"/>
    </location>
</feature>
<dbReference type="GO" id="GO:0015074">
    <property type="term" value="P:DNA integration"/>
    <property type="evidence" value="ECO:0007669"/>
    <property type="project" value="InterPro"/>
</dbReference>
<evidence type="ECO:0000256" key="8">
    <source>
        <dbReference type="ARBA" id="ARBA00023015"/>
    </source>
</evidence>
<evidence type="ECO:0000256" key="7">
    <source>
        <dbReference type="ARBA" id="ARBA00022833"/>
    </source>
</evidence>
<dbReference type="InterPro" id="IPR012337">
    <property type="entry name" value="RNaseH-like_sf"/>
</dbReference>
<dbReference type="FunFam" id="3.30.160.60:FF:000478">
    <property type="entry name" value="Zinc finger protein 133"/>
    <property type="match status" value="1"/>
</dbReference>
<keyword evidence="10" id="KW-0804">Transcription</keyword>
<dbReference type="GO" id="GO:0008270">
    <property type="term" value="F:zinc ion binding"/>
    <property type="evidence" value="ECO:0007669"/>
    <property type="project" value="UniProtKB-KW"/>
</dbReference>
<dbReference type="Gene3D" id="3.30.420.10">
    <property type="entry name" value="Ribonuclease H-like superfamily/Ribonuclease H"/>
    <property type="match status" value="1"/>
</dbReference>
<feature type="domain" description="C2H2-type" evidence="13">
    <location>
        <begin position="447"/>
        <end position="474"/>
    </location>
</feature>
<dbReference type="InterPro" id="IPR013087">
    <property type="entry name" value="Znf_C2H2_type"/>
</dbReference>
<keyword evidence="15" id="KW-1185">Reference proteome</keyword>
<keyword evidence="7" id="KW-0862">Zinc</keyword>